<name>D7D9D5_STAHD</name>
<gene>
    <name evidence="1" type="ordered locus">Shell_1288</name>
</gene>
<reference evidence="1 2" key="2">
    <citation type="journal article" date="2011" name="Stand. Genomic Sci.">
        <title>Complete genome sequence of Staphylothermus hellenicus P8.</title>
        <authorList>
            <person name="Anderson I."/>
            <person name="Wirth R."/>
            <person name="Lucas S."/>
            <person name="Copeland A."/>
            <person name="Lapidus A."/>
            <person name="Cheng J.F."/>
            <person name="Goodwin L."/>
            <person name="Pitluck S."/>
            <person name="Davenport K."/>
            <person name="Detter J.C."/>
            <person name="Han C."/>
            <person name="Tapia R."/>
            <person name="Land M."/>
            <person name="Hauser L."/>
            <person name="Pati A."/>
            <person name="Mikhailova N."/>
            <person name="Woyke T."/>
            <person name="Klenk H.P."/>
            <person name="Kyrpides N."/>
            <person name="Ivanova N."/>
        </authorList>
    </citation>
    <scope>NUCLEOTIDE SEQUENCE [LARGE SCALE GENOMIC DNA]</scope>
    <source>
        <strain evidence="2">DSM 12710 / JCM 10830 / BK20S6-10-b1 / P8</strain>
    </source>
</reference>
<reference evidence="2" key="1">
    <citation type="submission" date="2010-05" db="EMBL/GenBank/DDBJ databases">
        <title>Complete sequence of Staphylothermus hellenicus DSM 12710.</title>
        <authorList>
            <consortium name="US DOE Joint Genome Institute"/>
            <person name="Lucas S."/>
            <person name="Copeland A."/>
            <person name="Lapidus A."/>
            <person name="Cheng J.-F."/>
            <person name="Bruce D."/>
            <person name="Goodwin L."/>
            <person name="Pitluck S."/>
            <person name="Davenport K."/>
            <person name="Detter J.C."/>
            <person name="Han C."/>
            <person name="Tapia R."/>
            <person name="Larimer F."/>
            <person name="Land M."/>
            <person name="Hauser L."/>
            <person name="Kyrpides N."/>
            <person name="Mikhailova N."/>
            <person name="Anderson I.J."/>
            <person name="Woyke T."/>
        </authorList>
    </citation>
    <scope>NUCLEOTIDE SEQUENCE [LARGE SCALE GENOMIC DNA]</scope>
    <source>
        <strain evidence="2">DSM 12710 / JCM 10830 / BK20S6-10-b1 / P8</strain>
    </source>
</reference>
<organism evidence="1 2">
    <name type="scientific">Staphylothermus hellenicus (strain DSM 12710 / JCM 10830 / BK20S6-10-b1 / P8)</name>
    <dbReference type="NCBI Taxonomy" id="591019"/>
    <lineage>
        <taxon>Archaea</taxon>
        <taxon>Thermoproteota</taxon>
        <taxon>Thermoprotei</taxon>
        <taxon>Desulfurococcales</taxon>
        <taxon>Desulfurococcaceae</taxon>
        <taxon>Staphylothermus</taxon>
    </lineage>
</organism>
<evidence type="ECO:0000313" key="2">
    <source>
        <dbReference type="Proteomes" id="UP000002573"/>
    </source>
</evidence>
<sequence>MSCSIHVNNHLITWSLTLRIRSKETRVIKSLKKIFSNQKTIELINALTRANKLGYYSYIGREIEYDPYKLSKIINKLNENGIEFTAAIDYSKIGLDILLVFIEKHFMRLNELPYIEWVRTYSLTKDVFGTYIQYYIPHEYRKDLVYNILKELKKKADQNSIHYYYFDKNLRKQPRLTINIEKHPLVTGYSFNELTQIFNELLRKKHYNDLIIEYSRPRDIVDLMLIKEFEKNAFATIYDLAKKLSIPIRTLNKHLNNHVLRYSMINGIYMKMGIFVKHIGEPLIIIITTKNYYYYRSLISLFEKLENTIGITYSSQLYSEISSDNYTIHAGILEAINRMDDIYYFLFQLYNEGYIESIKIIRYIKRTFKKFTVPYQNFLQEKKYWDLDTERTQRLYERRFIKRRGF</sequence>
<evidence type="ECO:0000313" key="1">
    <source>
        <dbReference type="EMBL" id="ADI32381.1"/>
    </source>
</evidence>
<dbReference type="eggNOG" id="arCOG12430">
    <property type="taxonomic scope" value="Archaea"/>
</dbReference>
<dbReference type="Proteomes" id="UP000002573">
    <property type="component" value="Chromosome"/>
</dbReference>
<dbReference type="STRING" id="591019.Shell_1288"/>
<protein>
    <submittedName>
        <fullName evidence="1">Uncharacterized protein</fullName>
    </submittedName>
</protein>
<dbReference type="KEGG" id="shc:Shell_1288"/>
<accession>D7D9D5</accession>
<dbReference type="GeneID" id="9234577"/>
<dbReference type="HOGENOM" id="CLU_707169_0_0_2"/>
<keyword evidence="2" id="KW-1185">Reference proteome</keyword>
<dbReference type="RefSeq" id="WP_013143579.1">
    <property type="nucleotide sequence ID" value="NC_014205.1"/>
</dbReference>
<proteinExistence type="predicted"/>
<dbReference type="AlphaFoldDB" id="D7D9D5"/>
<dbReference type="EMBL" id="CP002051">
    <property type="protein sequence ID" value="ADI32381.1"/>
    <property type="molecule type" value="Genomic_DNA"/>
</dbReference>